<sequence length="153" mass="17296">MNMGKTEAPIGPYFKSKRSTHTSLSTGCPKQLQRWSSARIPAYSNPRPKNRGGLGLKHMKEVNHVLLAQSAWRLLLNWDKLWSQVLSGKYRDIRELNLDKTTRTTSYTCRSLVVGNKLMRLGVRQPTDRAELLMFDQSTSTALAIFLEISSSG</sequence>
<protein>
    <submittedName>
        <fullName evidence="1">Uncharacterized protein</fullName>
    </submittedName>
</protein>
<dbReference type="EMBL" id="CM044703">
    <property type="protein sequence ID" value="KAI5673803.1"/>
    <property type="molecule type" value="Genomic_DNA"/>
</dbReference>
<comment type="caution">
    <text evidence="1">The sequence shown here is derived from an EMBL/GenBank/DDBJ whole genome shotgun (WGS) entry which is preliminary data.</text>
</comment>
<name>A0ACC0BMF2_CATRO</name>
<keyword evidence="2" id="KW-1185">Reference proteome</keyword>
<evidence type="ECO:0000313" key="2">
    <source>
        <dbReference type="Proteomes" id="UP001060085"/>
    </source>
</evidence>
<proteinExistence type="predicted"/>
<gene>
    <name evidence="1" type="ORF">M9H77_14167</name>
</gene>
<evidence type="ECO:0000313" key="1">
    <source>
        <dbReference type="EMBL" id="KAI5673803.1"/>
    </source>
</evidence>
<reference evidence="2" key="1">
    <citation type="journal article" date="2023" name="Nat. Plants">
        <title>Single-cell RNA sequencing provides a high-resolution roadmap for understanding the multicellular compartmentation of specialized metabolism.</title>
        <authorList>
            <person name="Sun S."/>
            <person name="Shen X."/>
            <person name="Li Y."/>
            <person name="Li Y."/>
            <person name="Wang S."/>
            <person name="Li R."/>
            <person name="Zhang H."/>
            <person name="Shen G."/>
            <person name="Guo B."/>
            <person name="Wei J."/>
            <person name="Xu J."/>
            <person name="St-Pierre B."/>
            <person name="Chen S."/>
            <person name="Sun C."/>
        </authorList>
    </citation>
    <scope>NUCLEOTIDE SEQUENCE [LARGE SCALE GENOMIC DNA]</scope>
</reference>
<organism evidence="1 2">
    <name type="scientific">Catharanthus roseus</name>
    <name type="common">Madagascar periwinkle</name>
    <name type="synonym">Vinca rosea</name>
    <dbReference type="NCBI Taxonomy" id="4058"/>
    <lineage>
        <taxon>Eukaryota</taxon>
        <taxon>Viridiplantae</taxon>
        <taxon>Streptophyta</taxon>
        <taxon>Embryophyta</taxon>
        <taxon>Tracheophyta</taxon>
        <taxon>Spermatophyta</taxon>
        <taxon>Magnoliopsida</taxon>
        <taxon>eudicotyledons</taxon>
        <taxon>Gunneridae</taxon>
        <taxon>Pentapetalae</taxon>
        <taxon>asterids</taxon>
        <taxon>lamiids</taxon>
        <taxon>Gentianales</taxon>
        <taxon>Apocynaceae</taxon>
        <taxon>Rauvolfioideae</taxon>
        <taxon>Vinceae</taxon>
        <taxon>Catharanthinae</taxon>
        <taxon>Catharanthus</taxon>
    </lineage>
</organism>
<accession>A0ACC0BMF2</accession>
<dbReference type="Proteomes" id="UP001060085">
    <property type="component" value="Linkage Group LG03"/>
</dbReference>